<dbReference type="eggNOG" id="COG4961">
    <property type="taxonomic scope" value="Bacteria"/>
</dbReference>
<dbReference type="AlphaFoldDB" id="A4J2R6"/>
<name>A4J2R6_DESRM</name>
<dbReference type="Proteomes" id="UP000001556">
    <property type="component" value="Chromosome"/>
</dbReference>
<dbReference type="RefSeq" id="WP_011877204.1">
    <property type="nucleotide sequence ID" value="NC_009253.1"/>
</dbReference>
<organism evidence="1 2">
    <name type="scientific">Desulforamulus reducens (strain ATCC BAA-1160 / DSM 100696 / MI-1)</name>
    <name type="common">Desulfotomaculum reducens</name>
    <dbReference type="NCBI Taxonomy" id="349161"/>
    <lineage>
        <taxon>Bacteria</taxon>
        <taxon>Bacillati</taxon>
        <taxon>Bacillota</taxon>
        <taxon>Clostridia</taxon>
        <taxon>Eubacteriales</taxon>
        <taxon>Peptococcaceae</taxon>
        <taxon>Desulforamulus</taxon>
    </lineage>
</organism>
<evidence type="ECO:0000313" key="1">
    <source>
        <dbReference type="EMBL" id="ABO49369.1"/>
    </source>
</evidence>
<dbReference type="STRING" id="349161.Dred_0831"/>
<keyword evidence="2" id="KW-1185">Reference proteome</keyword>
<sequence length="213" mass="22933">MKDLIPNVLRKKDGFAQILLLLVFLPLSIFSFVYSTTITQAVTVHDLDVQKGLERAAKSAVMQVTKESQADGRPRINTTNAQAVFQQQLAKNLGLDETTLNPLSGSQVTRPDYVLFVYNVDADYASGGAYLATKYVFSGGSLTSQSLSPTGYPTTFSVSDTDIVMGDSGAIKVTLDRPGAVAFVKTNMTRVTGTGPETITKWVSAKIISRNGI</sequence>
<dbReference type="HOGENOM" id="CLU_1298613_0_0_9"/>
<dbReference type="OrthoDB" id="1726098at2"/>
<accession>A4J2R6</accession>
<gene>
    <name evidence="1" type="ordered locus">Dred_0831</name>
</gene>
<protein>
    <submittedName>
        <fullName evidence="1">Uncharacterized protein</fullName>
    </submittedName>
</protein>
<dbReference type="KEGG" id="drm:Dred_0831"/>
<reference evidence="1 2" key="1">
    <citation type="submission" date="2007-03" db="EMBL/GenBank/DDBJ databases">
        <title>Complete sequence of Desulfotomaculum reducens MI-1.</title>
        <authorList>
            <consortium name="US DOE Joint Genome Institute"/>
            <person name="Copeland A."/>
            <person name="Lucas S."/>
            <person name="Lapidus A."/>
            <person name="Barry K."/>
            <person name="Detter J.C."/>
            <person name="Glavina del Rio T."/>
            <person name="Hammon N."/>
            <person name="Israni S."/>
            <person name="Dalin E."/>
            <person name="Tice H."/>
            <person name="Pitluck S."/>
            <person name="Sims D."/>
            <person name="Brettin T."/>
            <person name="Bruce D."/>
            <person name="Han C."/>
            <person name="Tapia R."/>
            <person name="Schmutz J."/>
            <person name="Larimer F."/>
            <person name="Land M."/>
            <person name="Hauser L."/>
            <person name="Kyrpides N."/>
            <person name="Kim E."/>
            <person name="Tebo B.M."/>
            <person name="Richardson P."/>
        </authorList>
    </citation>
    <scope>NUCLEOTIDE SEQUENCE [LARGE SCALE GENOMIC DNA]</scope>
    <source>
        <strain evidence="1 2">MI-1</strain>
    </source>
</reference>
<dbReference type="EMBL" id="CP000612">
    <property type="protein sequence ID" value="ABO49369.1"/>
    <property type="molecule type" value="Genomic_DNA"/>
</dbReference>
<evidence type="ECO:0000313" key="2">
    <source>
        <dbReference type="Proteomes" id="UP000001556"/>
    </source>
</evidence>
<proteinExistence type="predicted"/>